<name>A0AAE4LQP2_9BACT</name>
<dbReference type="Proteomes" id="UP001181347">
    <property type="component" value="Unassembled WGS sequence"/>
</dbReference>
<organism evidence="2 3">
    <name type="scientific">Alistipes finegoldii</name>
    <dbReference type="NCBI Taxonomy" id="214856"/>
    <lineage>
        <taxon>Bacteria</taxon>
        <taxon>Pseudomonadati</taxon>
        <taxon>Bacteroidota</taxon>
        <taxon>Bacteroidia</taxon>
        <taxon>Bacteroidales</taxon>
        <taxon>Rikenellaceae</taxon>
        <taxon>Alistipes</taxon>
    </lineage>
</organism>
<evidence type="ECO:0000313" key="2">
    <source>
        <dbReference type="EMBL" id="MDU0261762.1"/>
    </source>
</evidence>
<reference evidence="2" key="1">
    <citation type="submission" date="2023-10" db="EMBL/GenBank/DDBJ databases">
        <title>Genome Sequence of the Bacteria from From Gut Wall in Crohn's Disease.</title>
        <authorList>
            <person name="Rodriguez-Palacios A."/>
        </authorList>
    </citation>
    <scope>NUCLEOTIDE SEQUENCE</scope>
    <source>
        <strain evidence="2">CavFT-hAR58</strain>
    </source>
</reference>
<feature type="region of interest" description="Disordered" evidence="1">
    <location>
        <begin position="1"/>
        <end position="42"/>
    </location>
</feature>
<sequence length="42" mass="4756">MENPIAVKGNAEKTRLESKSTERKQGRKSRGGTGLEDRKKKR</sequence>
<proteinExistence type="predicted"/>
<dbReference type="EMBL" id="JAWDES010000006">
    <property type="protein sequence ID" value="MDU0261762.1"/>
    <property type="molecule type" value="Genomic_DNA"/>
</dbReference>
<accession>A0AAE4LQP2</accession>
<dbReference type="AlphaFoldDB" id="A0AAE4LQP2"/>
<comment type="caution">
    <text evidence="2">The sequence shown here is derived from an EMBL/GenBank/DDBJ whole genome shotgun (WGS) entry which is preliminary data.</text>
</comment>
<dbReference type="RefSeq" id="WP_315976155.1">
    <property type="nucleotide sequence ID" value="NZ_JAWDES010000006.1"/>
</dbReference>
<gene>
    <name evidence="2" type="ORF">RVH17_16895</name>
</gene>
<feature type="compositionally biased region" description="Basic and acidic residues" evidence="1">
    <location>
        <begin position="10"/>
        <end position="24"/>
    </location>
</feature>
<evidence type="ECO:0000256" key="1">
    <source>
        <dbReference type="SAM" id="MobiDB-lite"/>
    </source>
</evidence>
<evidence type="ECO:0000313" key="3">
    <source>
        <dbReference type="Proteomes" id="UP001181347"/>
    </source>
</evidence>
<protein>
    <submittedName>
        <fullName evidence="2">Uncharacterized protein</fullName>
    </submittedName>
</protein>